<keyword evidence="1" id="KW-0732">Signal</keyword>
<dbReference type="EMBL" id="FNON01000001">
    <property type="protein sequence ID" value="SDW65646.1"/>
    <property type="molecule type" value="Genomic_DNA"/>
</dbReference>
<evidence type="ECO:0000256" key="1">
    <source>
        <dbReference type="SAM" id="SignalP"/>
    </source>
</evidence>
<dbReference type="InterPro" id="IPR003961">
    <property type="entry name" value="FN3_dom"/>
</dbReference>
<gene>
    <name evidence="3" type="ORF">SAMN05421504_1011170</name>
</gene>
<name>A0A1H2VBC2_9PSEU</name>
<feature type="signal peptide" evidence="1">
    <location>
        <begin position="1"/>
        <end position="29"/>
    </location>
</feature>
<dbReference type="AlphaFoldDB" id="A0A1H2VBC2"/>
<organism evidence="3 4">
    <name type="scientific">Amycolatopsis xylanica</name>
    <dbReference type="NCBI Taxonomy" id="589385"/>
    <lineage>
        <taxon>Bacteria</taxon>
        <taxon>Bacillati</taxon>
        <taxon>Actinomycetota</taxon>
        <taxon>Actinomycetes</taxon>
        <taxon>Pseudonocardiales</taxon>
        <taxon>Pseudonocardiaceae</taxon>
        <taxon>Amycolatopsis</taxon>
    </lineage>
</organism>
<reference evidence="3 4" key="1">
    <citation type="submission" date="2016-10" db="EMBL/GenBank/DDBJ databases">
        <authorList>
            <person name="de Groot N.N."/>
        </authorList>
    </citation>
    <scope>NUCLEOTIDE SEQUENCE [LARGE SCALE GENOMIC DNA]</scope>
    <source>
        <strain evidence="3 4">CPCC 202699</strain>
    </source>
</reference>
<dbReference type="Proteomes" id="UP000199515">
    <property type="component" value="Unassembled WGS sequence"/>
</dbReference>
<proteinExistence type="predicted"/>
<keyword evidence="4" id="KW-1185">Reference proteome</keyword>
<dbReference type="RefSeq" id="WP_091287453.1">
    <property type="nucleotide sequence ID" value="NZ_FNON01000001.1"/>
</dbReference>
<evidence type="ECO:0000259" key="2">
    <source>
        <dbReference type="PROSITE" id="PS50853"/>
    </source>
</evidence>
<protein>
    <recommendedName>
        <fullName evidence="2">Fibronectin type-III domain-containing protein</fullName>
    </recommendedName>
</protein>
<dbReference type="OrthoDB" id="3439746at2"/>
<feature type="domain" description="Fibronectin type-III" evidence="2">
    <location>
        <begin position="203"/>
        <end position="306"/>
    </location>
</feature>
<feature type="chain" id="PRO_5011530018" description="Fibronectin type-III domain-containing protein" evidence="1">
    <location>
        <begin position="30"/>
        <end position="679"/>
    </location>
</feature>
<evidence type="ECO:0000313" key="3">
    <source>
        <dbReference type="EMBL" id="SDW65646.1"/>
    </source>
</evidence>
<accession>A0A1H2VBC2</accession>
<dbReference type="STRING" id="589385.SAMN05421504_1011170"/>
<evidence type="ECO:0000313" key="4">
    <source>
        <dbReference type="Proteomes" id="UP000199515"/>
    </source>
</evidence>
<sequence length="679" mass="72374">MRSHALRTVLTATLLIAGTTVITTTPALAGTAVTRDATSWAHTDSAAPDASFVDNGGDAPVGAYTDEDGTTHIAKTYVTFDLSDMRGTNVLRAVLFAGETSVADCDQPRSTELWLTEPADEPSWNNQPAELLKMAGPDRADACPAPELIFTVTTGLQHALAAGRSTATFTLRLPEDQQDDPDRFREYTSAMRLGVTYNHYPAKPAGLTVNNAPCTANPSFVSTSFKLGATLSDPDNSHFIPELVYWPVDHPDQRTTLPRIPSSAKVTADIGRLVERTTYAWQIRTQDESEDYGPWSDICRFTTDYSIPGSSPTIRSAEYNTDTQPGTGGTGVPGTITFDADGDQDVVGFRYGEYPSTYIAADRPGGTASIQYVPTSSGLNRIAAQSVDAAGNTSLTGDYRFWVAANEPEVTCTAQSSYVGKPWQCAVKPRGAGGVTGYSYQLNNGPERTINADGPATITITPTDPETGFNTLSVRTKLTTGHATAPGNAYFFVDLGHPTAEMPADSPMMGTPVSIRLHATLPGSATFTYRLDLGDWETVPVVDGTAVVTVTPAESGWHSLYVYTTTSDGQRSGTTQPGMNVASNGPRISSAEYPEGQYSGGVGVAGTFVFTSPVAGDIDSYEYSINDGEATTVPANADGTASMVFTPTRSYYWHRLTVTTVFADGTKSEPRTYTFNVNG</sequence>
<dbReference type="PROSITE" id="PS50853">
    <property type="entry name" value="FN3"/>
    <property type="match status" value="1"/>
</dbReference>